<sequence>MSEINRKLENQHCMFPGSGREPGKTLLSYEMFHRYETEHTIIHIASSELRLQPLNKVQLPSQYGIAMFRFSFCFLFSSSFLEKYKKRENTTMVLTVTARVTKKMCSLRIQWQQEFLIT</sequence>
<name>A0ABV0WZS1_9TELE</name>
<dbReference type="EMBL" id="JAHRIM010080434">
    <property type="protein sequence ID" value="MEQ2274801.1"/>
    <property type="molecule type" value="Genomic_DNA"/>
</dbReference>
<proteinExistence type="predicted"/>
<dbReference type="Proteomes" id="UP001444071">
    <property type="component" value="Unassembled WGS sequence"/>
</dbReference>
<protein>
    <submittedName>
        <fullName evidence="1">Uncharacterized protein</fullName>
    </submittedName>
</protein>
<organism evidence="1 2">
    <name type="scientific">Xenotaenia resolanae</name>
    <dbReference type="NCBI Taxonomy" id="208358"/>
    <lineage>
        <taxon>Eukaryota</taxon>
        <taxon>Metazoa</taxon>
        <taxon>Chordata</taxon>
        <taxon>Craniata</taxon>
        <taxon>Vertebrata</taxon>
        <taxon>Euteleostomi</taxon>
        <taxon>Actinopterygii</taxon>
        <taxon>Neopterygii</taxon>
        <taxon>Teleostei</taxon>
        <taxon>Neoteleostei</taxon>
        <taxon>Acanthomorphata</taxon>
        <taxon>Ovalentaria</taxon>
        <taxon>Atherinomorphae</taxon>
        <taxon>Cyprinodontiformes</taxon>
        <taxon>Goodeidae</taxon>
        <taxon>Xenotaenia</taxon>
    </lineage>
</organism>
<evidence type="ECO:0000313" key="2">
    <source>
        <dbReference type="Proteomes" id="UP001444071"/>
    </source>
</evidence>
<gene>
    <name evidence="1" type="ORF">XENORESO_011727</name>
</gene>
<keyword evidence="2" id="KW-1185">Reference proteome</keyword>
<accession>A0ABV0WZS1</accession>
<comment type="caution">
    <text evidence="1">The sequence shown here is derived from an EMBL/GenBank/DDBJ whole genome shotgun (WGS) entry which is preliminary data.</text>
</comment>
<evidence type="ECO:0000313" key="1">
    <source>
        <dbReference type="EMBL" id="MEQ2274801.1"/>
    </source>
</evidence>
<reference evidence="1 2" key="1">
    <citation type="submission" date="2021-06" db="EMBL/GenBank/DDBJ databases">
        <authorList>
            <person name="Palmer J.M."/>
        </authorList>
    </citation>
    <scope>NUCLEOTIDE SEQUENCE [LARGE SCALE GENOMIC DNA]</scope>
    <source>
        <strain evidence="1 2">XR_2019</strain>
        <tissue evidence="1">Muscle</tissue>
    </source>
</reference>